<evidence type="ECO:0000256" key="1">
    <source>
        <dbReference type="SAM" id="MobiDB-lite"/>
    </source>
</evidence>
<feature type="domain" description="TcaA 4th" evidence="4">
    <location>
        <begin position="266"/>
        <end position="342"/>
    </location>
</feature>
<evidence type="ECO:0000256" key="2">
    <source>
        <dbReference type="SAM" id="Phobius"/>
    </source>
</evidence>
<reference evidence="5 6" key="1">
    <citation type="submission" date="2018-06" db="EMBL/GenBank/DDBJ databases">
        <authorList>
            <consortium name="Pathogen Informatics"/>
            <person name="Doyle S."/>
        </authorList>
    </citation>
    <scope>NUCLEOTIDE SEQUENCE [LARGE SCALE GENOMIC DNA]</scope>
    <source>
        <strain evidence="5 6">NCTC11807</strain>
    </source>
</reference>
<evidence type="ECO:0000313" key="6">
    <source>
        <dbReference type="Proteomes" id="UP000255425"/>
    </source>
</evidence>
<dbReference type="GO" id="GO:0005886">
    <property type="term" value="C:plasma membrane"/>
    <property type="evidence" value="ECO:0007669"/>
    <property type="project" value="UniProtKB-SubCell"/>
</dbReference>
<dbReference type="GeneID" id="63935071"/>
<dbReference type="Proteomes" id="UP000255425">
    <property type="component" value="Unassembled WGS sequence"/>
</dbReference>
<gene>
    <name evidence="5" type="primary">tcaA_1</name>
    <name evidence="5" type="ORF">NCTC11807_00447</name>
</gene>
<keyword evidence="2" id="KW-1133">Transmembrane helix</keyword>
<keyword evidence="6" id="KW-1185">Reference proteome</keyword>
<dbReference type="InterPro" id="IPR054530">
    <property type="entry name" value="TcaA_4th"/>
</dbReference>
<dbReference type="PANTHER" id="PTHR40038">
    <property type="entry name" value="MEMBRANE-ASSOCIATED PROTEIN TCAA"/>
    <property type="match status" value="1"/>
</dbReference>
<dbReference type="PANTHER" id="PTHR40038:SF1">
    <property type="entry name" value="MEMBRANE-ASSOCIATED PROTEIN TCAA"/>
    <property type="match status" value="1"/>
</dbReference>
<dbReference type="RefSeq" id="WP_232619698.1">
    <property type="nucleotide sequence ID" value="NZ_CP066042.1"/>
</dbReference>
<protein>
    <submittedName>
        <fullName evidence="5">TcaA protein</fullName>
    </submittedName>
</protein>
<dbReference type="InterPro" id="IPR054529">
    <property type="entry name" value="TcaA_2nd"/>
</dbReference>
<keyword evidence="2" id="KW-0812">Transmembrane</keyword>
<feature type="region of interest" description="Disordered" evidence="1">
    <location>
        <begin position="351"/>
        <end position="379"/>
    </location>
</feature>
<sequence>MKFCKHCGNHLYPHQKVCTRCGKQIIRAQQKVRHHEYKSSYPRGHFNDSYRFRKLNKPMVIISILVAIITIMLISVFFFFKHQLSPYQTVEQISDVLKKEDVQQLSKLITSDGHKLNDEETKAYLNFLKNHNKLKELSHDLTKSLEQMNQSNATSHVVNLNQLTIMKIEKKGKTLGLFEHYEFNIPHYSISMYAQDNGKIYYEYKGKTHTINLKKDQPVDVGRFPLGDYQLKAKKEVNHQTFKGNLVIMMKPVHSIVKENFKEKRFMIKISNSYKVKDVRLFIKNKDSRKAKEYKTYGHYTSSEKVVIHAEGKVGQHKVKTKSEEVQLPEGVEDYKTITLKFNSDEVNQFVEDQLGNDSKKDNKENEDKSKDKEDDSKK</sequence>
<feature type="transmembrane region" description="Helical" evidence="2">
    <location>
        <begin position="59"/>
        <end position="80"/>
    </location>
</feature>
<feature type="domain" description="TcaA second" evidence="3">
    <location>
        <begin position="87"/>
        <end position="185"/>
    </location>
</feature>
<name>A0A380GZN9_9STAP</name>
<dbReference type="Pfam" id="PF22820">
    <property type="entry name" value="TcaA_3rd_4th"/>
    <property type="match status" value="1"/>
</dbReference>
<evidence type="ECO:0000259" key="3">
    <source>
        <dbReference type="Pfam" id="PF22813"/>
    </source>
</evidence>
<evidence type="ECO:0000259" key="4">
    <source>
        <dbReference type="Pfam" id="PF22820"/>
    </source>
</evidence>
<keyword evidence="2" id="KW-0472">Membrane</keyword>
<accession>A0A380GZN9</accession>
<evidence type="ECO:0000313" key="5">
    <source>
        <dbReference type="EMBL" id="SUM68171.1"/>
    </source>
</evidence>
<feature type="compositionally biased region" description="Basic and acidic residues" evidence="1">
    <location>
        <begin position="358"/>
        <end position="379"/>
    </location>
</feature>
<dbReference type="AlphaFoldDB" id="A0A380GZN9"/>
<proteinExistence type="predicted"/>
<dbReference type="Pfam" id="PF22813">
    <property type="entry name" value="TcaA_2nd"/>
    <property type="match status" value="1"/>
</dbReference>
<dbReference type="EMBL" id="UHDZ01000001">
    <property type="protein sequence ID" value="SUM68171.1"/>
    <property type="molecule type" value="Genomic_DNA"/>
</dbReference>
<organism evidence="5 6">
    <name type="scientific">Staphylococcus saccharolyticus</name>
    <dbReference type="NCBI Taxonomy" id="33028"/>
    <lineage>
        <taxon>Bacteria</taxon>
        <taxon>Bacillati</taxon>
        <taxon>Bacillota</taxon>
        <taxon>Bacilli</taxon>
        <taxon>Bacillales</taxon>
        <taxon>Staphylococcaceae</taxon>
        <taxon>Staphylococcus</taxon>
    </lineage>
</organism>